<dbReference type="EMBL" id="JAWWNJ010000065">
    <property type="protein sequence ID" value="KAK7012469.1"/>
    <property type="molecule type" value="Genomic_DNA"/>
</dbReference>
<reference evidence="2 3" key="1">
    <citation type="journal article" date="2024" name="J Genomics">
        <title>Draft genome sequencing and assembly of Favolaschia claudopus CIRM-BRFM 2984 isolated from oak limbs.</title>
        <authorList>
            <person name="Navarro D."/>
            <person name="Drula E."/>
            <person name="Chaduli D."/>
            <person name="Cazenave R."/>
            <person name="Ahrendt S."/>
            <person name="Wang J."/>
            <person name="Lipzen A."/>
            <person name="Daum C."/>
            <person name="Barry K."/>
            <person name="Grigoriev I.V."/>
            <person name="Favel A."/>
            <person name="Rosso M.N."/>
            <person name="Martin F."/>
        </authorList>
    </citation>
    <scope>NUCLEOTIDE SEQUENCE [LARGE SCALE GENOMIC DNA]</scope>
    <source>
        <strain evidence="2 3">CIRM-BRFM 2984</strain>
    </source>
</reference>
<protein>
    <recommendedName>
        <fullName evidence="1">CxC5 like cysteine cluster associated with KDZ domain-containing protein</fullName>
    </recommendedName>
</protein>
<gene>
    <name evidence="2" type="ORF">R3P38DRAFT_2790720</name>
</gene>
<evidence type="ECO:0000259" key="1">
    <source>
        <dbReference type="Pfam" id="PF18718"/>
    </source>
</evidence>
<dbReference type="InterPro" id="IPR041539">
    <property type="entry name" value="CxC5"/>
</dbReference>
<accession>A0AAW0AHJ5</accession>
<proteinExistence type="predicted"/>
<keyword evidence="3" id="KW-1185">Reference proteome</keyword>
<dbReference type="Pfam" id="PF18718">
    <property type="entry name" value="CxC5"/>
    <property type="match status" value="1"/>
</dbReference>
<feature type="domain" description="CxC5 like cysteine cluster associated with KDZ" evidence="1">
    <location>
        <begin position="3"/>
        <end position="83"/>
    </location>
</feature>
<organism evidence="2 3">
    <name type="scientific">Favolaschia claudopus</name>
    <dbReference type="NCBI Taxonomy" id="2862362"/>
    <lineage>
        <taxon>Eukaryota</taxon>
        <taxon>Fungi</taxon>
        <taxon>Dikarya</taxon>
        <taxon>Basidiomycota</taxon>
        <taxon>Agaricomycotina</taxon>
        <taxon>Agaricomycetes</taxon>
        <taxon>Agaricomycetidae</taxon>
        <taxon>Agaricales</taxon>
        <taxon>Marasmiineae</taxon>
        <taxon>Mycenaceae</taxon>
        <taxon>Favolaschia</taxon>
    </lineage>
</organism>
<evidence type="ECO:0000313" key="3">
    <source>
        <dbReference type="Proteomes" id="UP001362999"/>
    </source>
</evidence>
<dbReference type="Proteomes" id="UP001362999">
    <property type="component" value="Unassembled WGS sequence"/>
</dbReference>
<evidence type="ECO:0000313" key="2">
    <source>
        <dbReference type="EMBL" id="KAK7012469.1"/>
    </source>
</evidence>
<sequence>MTLKEPLSHKATMHTLRNGALPVYSCHRRYYPNYHVRKSTSLRTYYGGVPRSIQVAQHFYIESPLLELFANGMVFGWLSSSNWGLDIQYCASSDRVSRPQQQDCVCFAATVIRPNPDGWNLDMRAEDVLNGFFLYSLLLEKAERRSILVLAHDESTQKGRLGPALAERNKAMEGIGQEAYPHACDLCFFVFEDGDGNLSANSIY</sequence>
<comment type="caution">
    <text evidence="2">The sequence shown here is derived from an EMBL/GenBank/DDBJ whole genome shotgun (WGS) entry which is preliminary data.</text>
</comment>
<name>A0AAW0AHJ5_9AGAR</name>
<dbReference type="AlphaFoldDB" id="A0AAW0AHJ5"/>